<accession>A0ABQ9GX06</accession>
<dbReference type="Proteomes" id="UP001159363">
    <property type="component" value="Chromosome 7"/>
</dbReference>
<keyword evidence="2" id="KW-1185">Reference proteome</keyword>
<protein>
    <submittedName>
        <fullName evidence="1">Uncharacterized protein</fullName>
    </submittedName>
</protein>
<name>A0ABQ9GX06_9NEOP</name>
<proteinExistence type="predicted"/>
<dbReference type="EMBL" id="JARBHB010000008">
    <property type="protein sequence ID" value="KAJ8876560.1"/>
    <property type="molecule type" value="Genomic_DNA"/>
</dbReference>
<sequence length="229" mass="26024">MCFEWGMKHINTSQYYPCPILDERVNKNVKVALSIFHSEDQKNWDQYISELSLSFNLFTIDYSIGTTNKWFCSEKSARSPREYILVYGPARPLRCVGSSSAVGVSELMWSVTLETGGLLTADHPAWLMGRLGMNSGCVGDVPHKRLRYGTFWGEGCSRLSRSNTLEQRVRMVQWAARKWRVNQLLRASWRILRRRFFDAGSGVRGPGSGVRGGLFHASGLVRPRVKLQT</sequence>
<comment type="caution">
    <text evidence="1">The sequence shown here is derived from an EMBL/GenBank/DDBJ whole genome shotgun (WGS) entry which is preliminary data.</text>
</comment>
<evidence type="ECO:0000313" key="2">
    <source>
        <dbReference type="Proteomes" id="UP001159363"/>
    </source>
</evidence>
<reference evidence="1 2" key="1">
    <citation type="submission" date="2023-02" db="EMBL/GenBank/DDBJ databases">
        <title>LHISI_Scaffold_Assembly.</title>
        <authorList>
            <person name="Stuart O.P."/>
            <person name="Cleave R."/>
            <person name="Magrath M.J.L."/>
            <person name="Mikheyev A.S."/>
        </authorList>
    </citation>
    <scope>NUCLEOTIDE SEQUENCE [LARGE SCALE GENOMIC DNA]</scope>
    <source>
        <strain evidence="1">Daus_M_001</strain>
        <tissue evidence="1">Leg muscle</tissue>
    </source>
</reference>
<evidence type="ECO:0000313" key="1">
    <source>
        <dbReference type="EMBL" id="KAJ8876560.1"/>
    </source>
</evidence>
<organism evidence="1 2">
    <name type="scientific">Dryococelus australis</name>
    <dbReference type="NCBI Taxonomy" id="614101"/>
    <lineage>
        <taxon>Eukaryota</taxon>
        <taxon>Metazoa</taxon>
        <taxon>Ecdysozoa</taxon>
        <taxon>Arthropoda</taxon>
        <taxon>Hexapoda</taxon>
        <taxon>Insecta</taxon>
        <taxon>Pterygota</taxon>
        <taxon>Neoptera</taxon>
        <taxon>Polyneoptera</taxon>
        <taxon>Phasmatodea</taxon>
        <taxon>Verophasmatodea</taxon>
        <taxon>Anareolatae</taxon>
        <taxon>Phasmatidae</taxon>
        <taxon>Eurycanthinae</taxon>
        <taxon>Dryococelus</taxon>
    </lineage>
</organism>
<gene>
    <name evidence="1" type="ORF">PR048_021005</name>
</gene>